<evidence type="ECO:0000313" key="3">
    <source>
        <dbReference type="Proteomes" id="UP000270296"/>
    </source>
</evidence>
<gene>
    <name evidence="2" type="ORF">SBAD_LOCUS278</name>
</gene>
<dbReference type="EMBL" id="UZAM01000568">
    <property type="protein sequence ID" value="VDO81812.1"/>
    <property type="molecule type" value="Genomic_DNA"/>
</dbReference>
<evidence type="ECO:0000313" key="4">
    <source>
        <dbReference type="WBParaSite" id="SBAD_0000029501-mRNA-1"/>
    </source>
</evidence>
<dbReference type="WBParaSite" id="SBAD_0000029501-mRNA-1">
    <property type="protein sequence ID" value="SBAD_0000029501-mRNA-1"/>
    <property type="gene ID" value="SBAD_0000029501"/>
</dbReference>
<organism evidence="4">
    <name type="scientific">Soboliphyme baturini</name>
    <dbReference type="NCBI Taxonomy" id="241478"/>
    <lineage>
        <taxon>Eukaryota</taxon>
        <taxon>Metazoa</taxon>
        <taxon>Ecdysozoa</taxon>
        <taxon>Nematoda</taxon>
        <taxon>Enoplea</taxon>
        <taxon>Dorylaimia</taxon>
        <taxon>Dioctophymatida</taxon>
        <taxon>Dioctophymatoidea</taxon>
        <taxon>Soboliphymatidae</taxon>
        <taxon>Soboliphyme</taxon>
    </lineage>
</organism>
<protein>
    <submittedName>
        <fullName evidence="2 4">Uncharacterized protein</fullName>
    </submittedName>
</protein>
<dbReference type="AlphaFoldDB" id="A0A183I9I4"/>
<feature type="compositionally biased region" description="Polar residues" evidence="1">
    <location>
        <begin position="36"/>
        <end position="63"/>
    </location>
</feature>
<keyword evidence="3" id="KW-1185">Reference proteome</keyword>
<evidence type="ECO:0000256" key="1">
    <source>
        <dbReference type="SAM" id="MobiDB-lite"/>
    </source>
</evidence>
<feature type="region of interest" description="Disordered" evidence="1">
    <location>
        <begin position="33"/>
        <end position="68"/>
    </location>
</feature>
<sequence>MEKCKAFRIQQEEKKELAELDAGNILTEGRLRNRNKQSSFHEQMIATSQAEEVQSDEQSSGDSHSGADCRKLFSRLQDIVDSGESD</sequence>
<accession>A0A183I9I4</accession>
<name>A0A183I9I4_9BILA</name>
<proteinExistence type="predicted"/>
<dbReference type="OrthoDB" id="552755at2759"/>
<dbReference type="Proteomes" id="UP000270296">
    <property type="component" value="Unassembled WGS sequence"/>
</dbReference>
<reference evidence="2 3" key="2">
    <citation type="submission" date="2018-11" db="EMBL/GenBank/DDBJ databases">
        <authorList>
            <consortium name="Pathogen Informatics"/>
        </authorList>
    </citation>
    <scope>NUCLEOTIDE SEQUENCE [LARGE SCALE GENOMIC DNA]</scope>
</reference>
<reference evidence="4" key="1">
    <citation type="submission" date="2016-06" db="UniProtKB">
        <authorList>
            <consortium name="WormBaseParasite"/>
        </authorList>
    </citation>
    <scope>IDENTIFICATION</scope>
</reference>
<evidence type="ECO:0000313" key="2">
    <source>
        <dbReference type="EMBL" id="VDO81812.1"/>
    </source>
</evidence>